<evidence type="ECO:0000313" key="3">
    <source>
        <dbReference type="Proteomes" id="UP001492380"/>
    </source>
</evidence>
<dbReference type="EMBL" id="JBBWRZ010000006">
    <property type="protein sequence ID" value="KAK8233594.1"/>
    <property type="molecule type" value="Genomic_DNA"/>
</dbReference>
<dbReference type="Proteomes" id="UP001492380">
    <property type="component" value="Unassembled WGS sequence"/>
</dbReference>
<organism evidence="2 3">
    <name type="scientific">Phyllosticta capitalensis</name>
    <dbReference type="NCBI Taxonomy" id="121624"/>
    <lineage>
        <taxon>Eukaryota</taxon>
        <taxon>Fungi</taxon>
        <taxon>Dikarya</taxon>
        <taxon>Ascomycota</taxon>
        <taxon>Pezizomycotina</taxon>
        <taxon>Dothideomycetes</taxon>
        <taxon>Dothideomycetes incertae sedis</taxon>
        <taxon>Botryosphaeriales</taxon>
        <taxon>Phyllostictaceae</taxon>
        <taxon>Phyllosticta</taxon>
    </lineage>
</organism>
<evidence type="ECO:0000256" key="1">
    <source>
        <dbReference type="SAM" id="MobiDB-lite"/>
    </source>
</evidence>
<proteinExistence type="predicted"/>
<keyword evidence="3" id="KW-1185">Reference proteome</keyword>
<reference evidence="2 3" key="1">
    <citation type="submission" date="2024-04" db="EMBL/GenBank/DDBJ databases">
        <title>Phyllosticta paracitricarpa is synonymous to the EU quarantine fungus P. citricarpa based on phylogenomic analyses.</title>
        <authorList>
            <consortium name="Lawrence Berkeley National Laboratory"/>
            <person name="Van Ingen-Buijs V.A."/>
            <person name="Van Westerhoven A.C."/>
            <person name="Haridas S."/>
            <person name="Skiadas P."/>
            <person name="Martin F."/>
            <person name="Groenewald J.Z."/>
            <person name="Crous P.W."/>
            <person name="Seidl M.F."/>
        </authorList>
    </citation>
    <scope>NUCLEOTIDE SEQUENCE [LARGE SCALE GENOMIC DNA]</scope>
    <source>
        <strain evidence="2 3">CBS 123374</strain>
    </source>
</reference>
<gene>
    <name evidence="2" type="ORF">HDK90DRAFT_271665</name>
</gene>
<accession>A0ABR1YMR5</accession>
<evidence type="ECO:0000313" key="2">
    <source>
        <dbReference type="EMBL" id="KAK8233594.1"/>
    </source>
</evidence>
<name>A0ABR1YMR5_9PEZI</name>
<feature type="region of interest" description="Disordered" evidence="1">
    <location>
        <begin position="82"/>
        <end position="106"/>
    </location>
</feature>
<protein>
    <submittedName>
        <fullName evidence="2">Uncharacterized protein</fullName>
    </submittedName>
</protein>
<comment type="caution">
    <text evidence="2">The sequence shown here is derived from an EMBL/GenBank/DDBJ whole genome shotgun (WGS) entry which is preliminary data.</text>
</comment>
<sequence length="210" mass="23110">MTIDEHRSVRFPHPCRFHTISMSSPWDLRPARCSNERVDLFGEGVGDMSASDKSVSSRLSLVQSRRLPLASALLGRLQQHHQRGLSVKNPSEPVSKTCRSEPPWKSHFPMLPDRKHACHRPRLCPKNGGRPPADRQTGESLIIDRPLFRIRSLPQRVETLARASTGGEKNPLPCPSCACPLGPLAPGGPRGPPDGSSGSSFVRLGRRLLL</sequence>